<name>A0A448WBW0_9PLAT</name>
<accession>A0A448WBW0</accession>
<organism evidence="1 2">
    <name type="scientific">Protopolystoma xenopodis</name>
    <dbReference type="NCBI Taxonomy" id="117903"/>
    <lineage>
        <taxon>Eukaryota</taxon>
        <taxon>Metazoa</taxon>
        <taxon>Spiralia</taxon>
        <taxon>Lophotrochozoa</taxon>
        <taxon>Platyhelminthes</taxon>
        <taxon>Monogenea</taxon>
        <taxon>Polyopisthocotylea</taxon>
        <taxon>Polystomatidea</taxon>
        <taxon>Polystomatidae</taxon>
        <taxon>Protopolystoma</taxon>
    </lineage>
</organism>
<keyword evidence="2" id="KW-1185">Reference proteome</keyword>
<dbReference type="EMBL" id="CAAALY010002863">
    <property type="protein sequence ID" value="VEL07973.1"/>
    <property type="molecule type" value="Genomic_DNA"/>
</dbReference>
<dbReference type="Proteomes" id="UP000784294">
    <property type="component" value="Unassembled WGS sequence"/>
</dbReference>
<protein>
    <submittedName>
        <fullName evidence="1">Uncharacterized protein</fullName>
    </submittedName>
</protein>
<proteinExistence type="predicted"/>
<dbReference type="AlphaFoldDB" id="A0A448WBW0"/>
<evidence type="ECO:0000313" key="1">
    <source>
        <dbReference type="EMBL" id="VEL07973.1"/>
    </source>
</evidence>
<reference evidence="1" key="1">
    <citation type="submission" date="2018-11" db="EMBL/GenBank/DDBJ databases">
        <authorList>
            <consortium name="Pathogen Informatics"/>
        </authorList>
    </citation>
    <scope>NUCLEOTIDE SEQUENCE</scope>
</reference>
<comment type="caution">
    <text evidence="1">The sequence shown here is derived from an EMBL/GenBank/DDBJ whole genome shotgun (WGS) entry which is preliminary data.</text>
</comment>
<sequence length="158" mass="18114">MSSLFVAHLPDRLSASTSTPIHPSIFFMSDLQYAPEGKLSSLYAPLLYLLMRVANCMCAYVAFYPDSSVNCLQRGRMECKEREWRGGNDRENDRERNKAWLVAEFLVEITIQIKGMLFALGVSPTSHRHTRLDGSVKLYASGHTDWLSWHMVCLRWPN</sequence>
<evidence type="ECO:0000313" key="2">
    <source>
        <dbReference type="Proteomes" id="UP000784294"/>
    </source>
</evidence>
<gene>
    <name evidence="1" type="ORF">PXEA_LOCUS1413</name>
</gene>